<proteinExistence type="predicted"/>
<name>A0A9X1S694_9MICC</name>
<keyword evidence="1" id="KW-0472">Membrane</keyword>
<dbReference type="Proteomes" id="UP001139264">
    <property type="component" value="Unassembled WGS sequence"/>
</dbReference>
<feature type="transmembrane region" description="Helical" evidence="1">
    <location>
        <begin position="54"/>
        <end position="73"/>
    </location>
</feature>
<organism evidence="3 5">
    <name type="scientific">Arthrobacter gengyunqii</name>
    <dbReference type="NCBI Taxonomy" id="2886940"/>
    <lineage>
        <taxon>Bacteria</taxon>
        <taxon>Bacillati</taxon>
        <taxon>Actinomycetota</taxon>
        <taxon>Actinomycetes</taxon>
        <taxon>Micrococcales</taxon>
        <taxon>Micrococcaceae</taxon>
        <taxon>Arthrobacter</taxon>
    </lineage>
</organism>
<dbReference type="GO" id="GO:0005886">
    <property type="term" value="C:plasma membrane"/>
    <property type="evidence" value="ECO:0007669"/>
    <property type="project" value="TreeGrafter"/>
</dbReference>
<evidence type="ECO:0000256" key="1">
    <source>
        <dbReference type="SAM" id="Phobius"/>
    </source>
</evidence>
<evidence type="ECO:0000313" key="3">
    <source>
        <dbReference type="EMBL" id="MCC3268692.1"/>
    </source>
</evidence>
<dbReference type="Pfam" id="PF05656">
    <property type="entry name" value="DUF805"/>
    <property type="match status" value="1"/>
</dbReference>
<reference evidence="3" key="1">
    <citation type="submission" date="2021-10" db="EMBL/GenBank/DDBJ databases">
        <title>Novel species in genus Arthrobacter.</title>
        <authorList>
            <person name="Liu Y."/>
        </authorList>
    </citation>
    <scope>NUCLEOTIDE SEQUENCE</scope>
    <source>
        <strain evidence="2">Zg-Y786</strain>
        <strain evidence="3">Zg-Y809</strain>
    </source>
</reference>
<feature type="transmembrane region" description="Helical" evidence="1">
    <location>
        <begin position="126"/>
        <end position="147"/>
    </location>
</feature>
<gene>
    <name evidence="3" type="ORF">LJ751_04865</name>
    <name evidence="2" type="ORF">LJ752_07955</name>
</gene>
<dbReference type="PANTHER" id="PTHR34980:SF2">
    <property type="entry name" value="INNER MEMBRANE PROTEIN YHAH-RELATED"/>
    <property type="match status" value="1"/>
</dbReference>
<comment type="caution">
    <text evidence="3">The sequence shown here is derived from an EMBL/GenBank/DDBJ whole genome shotgun (WGS) entry which is preliminary data.</text>
</comment>
<keyword evidence="1" id="KW-1133">Transmembrane helix</keyword>
<dbReference type="PANTHER" id="PTHR34980">
    <property type="entry name" value="INNER MEMBRANE PROTEIN-RELATED-RELATED"/>
    <property type="match status" value="1"/>
</dbReference>
<dbReference type="AlphaFoldDB" id="A0A9X1S694"/>
<keyword evidence="1" id="KW-0812">Transmembrane</keyword>
<evidence type="ECO:0000313" key="2">
    <source>
        <dbReference type="EMBL" id="MCC3265977.1"/>
    </source>
</evidence>
<feature type="transmembrane region" description="Helical" evidence="1">
    <location>
        <begin position="93"/>
        <end position="114"/>
    </location>
</feature>
<evidence type="ECO:0000313" key="5">
    <source>
        <dbReference type="Proteomes" id="UP001139264"/>
    </source>
</evidence>
<protein>
    <submittedName>
        <fullName evidence="3">DUF805 domain-containing protein</fullName>
    </submittedName>
</protein>
<sequence>MSNQYAQYPQHAYQDPASSGGLAQPLPGASFGQALQRFFKKYATFSGRASRSEYWWVMLFNGVITGLLSFWAFTALVNSIDPWTNELTGNSFILPYALLSLYGLAILVPGLALLVRRLHDGGFSAWFLLLGLIPFVGSIAFLVFALMPSNPEGARFDAGAGQGQYVPYPQA</sequence>
<dbReference type="Proteomes" id="UP001139168">
    <property type="component" value="Unassembled WGS sequence"/>
</dbReference>
<dbReference type="RefSeq" id="WP_227890792.1">
    <property type="nucleotide sequence ID" value="NZ_CP095461.1"/>
</dbReference>
<keyword evidence="4" id="KW-1185">Reference proteome</keyword>
<evidence type="ECO:0000313" key="4">
    <source>
        <dbReference type="Proteomes" id="UP001139168"/>
    </source>
</evidence>
<dbReference type="EMBL" id="JAJFZQ010000005">
    <property type="protein sequence ID" value="MCC3265977.1"/>
    <property type="molecule type" value="Genomic_DNA"/>
</dbReference>
<accession>A0A9X1S694</accession>
<dbReference type="EMBL" id="JAJFZP010000005">
    <property type="protein sequence ID" value="MCC3268692.1"/>
    <property type="molecule type" value="Genomic_DNA"/>
</dbReference>
<dbReference type="InterPro" id="IPR008523">
    <property type="entry name" value="DUF805"/>
</dbReference>